<reference evidence="2 3" key="1">
    <citation type="submission" date="2020-08" db="EMBL/GenBank/DDBJ databases">
        <title>Genomic Encyclopedia of Type Strains, Phase IV (KMG-IV): sequencing the most valuable type-strain genomes for metagenomic binning, comparative biology and taxonomic classification.</title>
        <authorList>
            <person name="Goeker M."/>
        </authorList>
    </citation>
    <scope>NUCLEOTIDE SEQUENCE [LARGE SCALE GENOMIC DNA]</scope>
    <source>
        <strain evidence="2 3">DSM 45615</strain>
    </source>
</reference>
<keyword evidence="3" id="KW-1185">Reference proteome</keyword>
<feature type="signal peptide" evidence="1">
    <location>
        <begin position="1"/>
        <end position="27"/>
    </location>
</feature>
<comment type="caution">
    <text evidence="2">The sequence shown here is derived from an EMBL/GenBank/DDBJ whole genome shotgun (WGS) entry which is preliminary data.</text>
</comment>
<evidence type="ECO:0008006" key="4">
    <source>
        <dbReference type="Google" id="ProtNLM"/>
    </source>
</evidence>
<organism evidence="2 3">
    <name type="scientific">Thermocatellispora tengchongensis</name>
    <dbReference type="NCBI Taxonomy" id="1073253"/>
    <lineage>
        <taxon>Bacteria</taxon>
        <taxon>Bacillati</taxon>
        <taxon>Actinomycetota</taxon>
        <taxon>Actinomycetes</taxon>
        <taxon>Streptosporangiales</taxon>
        <taxon>Streptosporangiaceae</taxon>
        <taxon>Thermocatellispora</taxon>
    </lineage>
</organism>
<evidence type="ECO:0000313" key="3">
    <source>
        <dbReference type="Proteomes" id="UP000578449"/>
    </source>
</evidence>
<evidence type="ECO:0000313" key="2">
    <source>
        <dbReference type="EMBL" id="MBB5139137.1"/>
    </source>
</evidence>
<sequence length="266" mass="27834">MRARGAGLLLPALLLAALAACASPAAAPEPPDDASIVYCTASDRVNALVDAAVALGVAARAAGAPDRLVAGGKTLTVAEWRAARPGDFARACAGLVGARSPAPGGGGPGALGTLLTTLITTLLPVLLGAALTIAGGELRVRADQRAQDGMLLRKAMTDFATAFTQYVEESASDSPPARSPVPPYRAELNACLVRMQVRHPRRPEPRRLIEELAALEELPRARWSAGDKSALRDGLLARLRALQVEVEKVAASPRPWARPWRRGGER</sequence>
<dbReference type="AlphaFoldDB" id="A0A840PPY0"/>
<proteinExistence type="predicted"/>
<keyword evidence="1" id="KW-0732">Signal</keyword>
<name>A0A840PPY0_9ACTN</name>
<gene>
    <name evidence="2" type="ORF">HNP84_008900</name>
</gene>
<dbReference type="Proteomes" id="UP000578449">
    <property type="component" value="Unassembled WGS sequence"/>
</dbReference>
<evidence type="ECO:0000256" key="1">
    <source>
        <dbReference type="SAM" id="SignalP"/>
    </source>
</evidence>
<feature type="chain" id="PRO_5032836304" description="Lipoprotein" evidence="1">
    <location>
        <begin position="28"/>
        <end position="266"/>
    </location>
</feature>
<accession>A0A840PPY0</accession>
<dbReference type="EMBL" id="JACHGN010000027">
    <property type="protein sequence ID" value="MBB5139137.1"/>
    <property type="molecule type" value="Genomic_DNA"/>
</dbReference>
<protein>
    <recommendedName>
        <fullName evidence="4">Lipoprotein</fullName>
    </recommendedName>
</protein>
<dbReference type="RefSeq" id="WP_185055969.1">
    <property type="nucleotide sequence ID" value="NZ_BAABIX010000016.1"/>
</dbReference>
<dbReference type="PROSITE" id="PS51257">
    <property type="entry name" value="PROKAR_LIPOPROTEIN"/>
    <property type="match status" value="1"/>
</dbReference>